<gene>
    <name evidence="1" type="ORF">GCM10010178_90710</name>
</gene>
<dbReference type="EMBL" id="BMRE01000104">
    <property type="protein sequence ID" value="GGU86603.1"/>
    <property type="molecule type" value="Genomic_DNA"/>
</dbReference>
<name>A0ABQ2VH18_9PSEU</name>
<keyword evidence="2" id="KW-1185">Reference proteome</keyword>
<reference evidence="2" key="1">
    <citation type="journal article" date="2019" name="Int. J. Syst. Evol. Microbiol.">
        <title>The Global Catalogue of Microorganisms (GCM) 10K type strain sequencing project: providing services to taxonomists for standard genome sequencing and annotation.</title>
        <authorList>
            <consortium name="The Broad Institute Genomics Platform"/>
            <consortium name="The Broad Institute Genome Sequencing Center for Infectious Disease"/>
            <person name="Wu L."/>
            <person name="Ma J."/>
        </authorList>
    </citation>
    <scope>NUCLEOTIDE SEQUENCE [LARGE SCALE GENOMIC DNA]</scope>
    <source>
        <strain evidence="2">JCM 3296</strain>
    </source>
</reference>
<proteinExistence type="predicted"/>
<dbReference type="Proteomes" id="UP000649573">
    <property type="component" value="Unassembled WGS sequence"/>
</dbReference>
<accession>A0ABQ2VH18</accession>
<organism evidence="1 2">
    <name type="scientific">Lentzea flava</name>
    <dbReference type="NCBI Taxonomy" id="103732"/>
    <lineage>
        <taxon>Bacteria</taxon>
        <taxon>Bacillati</taxon>
        <taxon>Actinomycetota</taxon>
        <taxon>Actinomycetes</taxon>
        <taxon>Pseudonocardiales</taxon>
        <taxon>Pseudonocardiaceae</taxon>
        <taxon>Lentzea</taxon>
    </lineage>
</organism>
<evidence type="ECO:0000313" key="2">
    <source>
        <dbReference type="Proteomes" id="UP000649573"/>
    </source>
</evidence>
<comment type="caution">
    <text evidence="1">The sequence shown here is derived from an EMBL/GenBank/DDBJ whole genome shotgun (WGS) entry which is preliminary data.</text>
</comment>
<sequence length="55" mass="6248">MVNSRSDLLSKQLDLASFSLSELRFLRRRDLDAAMARTAEQARHTDAGDGIQEQR</sequence>
<protein>
    <submittedName>
        <fullName evidence="1">Uncharacterized protein</fullName>
    </submittedName>
</protein>
<evidence type="ECO:0000313" key="1">
    <source>
        <dbReference type="EMBL" id="GGU86603.1"/>
    </source>
</evidence>